<evidence type="ECO:0000313" key="2">
    <source>
        <dbReference type="Proteomes" id="UP000216961"/>
    </source>
</evidence>
<gene>
    <name evidence="1" type="ORF">CHH57_20775</name>
</gene>
<protein>
    <submittedName>
        <fullName evidence="1">Uncharacterized protein</fullName>
    </submittedName>
</protein>
<proteinExistence type="predicted"/>
<dbReference type="Proteomes" id="UP000216961">
    <property type="component" value="Unassembled WGS sequence"/>
</dbReference>
<organism evidence="1 2">
    <name type="scientific">Niallia circulans</name>
    <name type="common">Bacillus circulans</name>
    <dbReference type="NCBI Taxonomy" id="1397"/>
    <lineage>
        <taxon>Bacteria</taxon>
        <taxon>Bacillati</taxon>
        <taxon>Bacillota</taxon>
        <taxon>Bacilli</taxon>
        <taxon>Bacillales</taxon>
        <taxon>Bacillaceae</taxon>
        <taxon>Niallia</taxon>
    </lineage>
</organism>
<dbReference type="NCBIfam" id="TIGR04223">
    <property type="entry name" value="quorum_AgrD"/>
    <property type="match status" value="1"/>
</dbReference>
<reference evidence="1 2" key="1">
    <citation type="submission" date="2017-07" db="EMBL/GenBank/DDBJ databases">
        <title>Isolation and whole genome analysis of endospore-forming bacteria from heroin.</title>
        <authorList>
            <person name="Kalinowski J."/>
            <person name="Ahrens B."/>
            <person name="Al-Dilaimi A."/>
            <person name="Winkler A."/>
            <person name="Wibberg D."/>
            <person name="Schleenbecker U."/>
            <person name="Ruckert C."/>
            <person name="Wolfel R."/>
            <person name="Grass G."/>
        </authorList>
    </citation>
    <scope>NUCLEOTIDE SEQUENCE [LARGE SCALE GENOMIC DNA]</scope>
    <source>
        <strain evidence="1 2">7521-2</strain>
    </source>
</reference>
<accession>A0A268F773</accession>
<name>A0A268F773_NIACI</name>
<dbReference type="RefSeq" id="WP_095333342.1">
    <property type="nucleotide sequence ID" value="NZ_CP026031.1"/>
</dbReference>
<comment type="caution">
    <text evidence="1">The sequence shown here is derived from an EMBL/GenBank/DDBJ whole genome shotgun (WGS) entry which is preliminary data.</text>
</comment>
<dbReference type="InterPro" id="IPR009229">
    <property type="entry name" value="AgrD"/>
</dbReference>
<dbReference type="AlphaFoldDB" id="A0A268F773"/>
<dbReference type="KEGG" id="bcir:C2I06_22035"/>
<evidence type="ECO:0000313" key="1">
    <source>
        <dbReference type="EMBL" id="PAD81240.1"/>
    </source>
</evidence>
<sequence>MNLFTKVLAKIIGKVGFMASKGTLASYWFTYEPELPSKDQKNDSK</sequence>
<dbReference type="EMBL" id="NPBQ01000129">
    <property type="protein sequence ID" value="PAD81240.1"/>
    <property type="molecule type" value="Genomic_DNA"/>
</dbReference>